<name>A0ABQ4JW95_SALAC</name>
<protein>
    <submittedName>
        <fullName evidence="1">Uncharacterized protein</fullName>
    </submittedName>
</protein>
<dbReference type="GeneID" id="93771312"/>
<dbReference type="Proteomes" id="UP000677457">
    <property type="component" value="Unassembled WGS sequence"/>
</dbReference>
<evidence type="ECO:0000313" key="1">
    <source>
        <dbReference type="EMBL" id="GIM87113.1"/>
    </source>
</evidence>
<reference evidence="1 2" key="1">
    <citation type="submission" date="2021-03" db="EMBL/GenBank/DDBJ databases">
        <title>Whole genome shotgun sequence of Salinispora arenicola NBRC 105043.</title>
        <authorList>
            <person name="Komaki H."/>
            <person name="Tamura T."/>
        </authorList>
    </citation>
    <scope>NUCLEOTIDE SEQUENCE [LARGE SCALE GENOMIC DNA]</scope>
    <source>
        <strain evidence="1 2">NBRC 105043</strain>
    </source>
</reference>
<comment type="caution">
    <text evidence="1">The sequence shown here is derived from an EMBL/GenBank/DDBJ whole genome shotgun (WGS) entry which is preliminary data.</text>
</comment>
<evidence type="ECO:0000313" key="2">
    <source>
        <dbReference type="Proteomes" id="UP000677457"/>
    </source>
</evidence>
<dbReference type="EMBL" id="BOQM01000030">
    <property type="protein sequence ID" value="GIM87113.1"/>
    <property type="molecule type" value="Genomic_DNA"/>
</dbReference>
<keyword evidence="2" id="KW-1185">Reference proteome</keyword>
<proteinExistence type="predicted"/>
<gene>
    <name evidence="1" type="ORF">Sar04_38490</name>
</gene>
<organism evidence="1 2">
    <name type="scientific">Salinispora arenicola</name>
    <dbReference type="NCBI Taxonomy" id="168697"/>
    <lineage>
        <taxon>Bacteria</taxon>
        <taxon>Bacillati</taxon>
        <taxon>Actinomycetota</taxon>
        <taxon>Actinomycetes</taxon>
        <taxon>Micromonosporales</taxon>
        <taxon>Micromonosporaceae</taxon>
        <taxon>Salinispora</taxon>
    </lineage>
</organism>
<sequence>MFLCGFVPMLGQPGEQNATIDPEGLVTLHYDTDQPVDINALQGVLDRDKSERWADATVGDEEPFDRIWLHLSATHDGTVRIQADKQAVTSGLCIPAIAVRSPGLVKDDSLAYFTFRRAEDTPGRWQLGAIGHGPAGEVLAGSIVEQIIAWAHDRTADPHLTAYPTGTTPPKDVTGKLISKPEVRLYLAYNRT</sequence>
<accession>A0ABQ4JW95</accession>
<dbReference type="RefSeq" id="WP_211842035.1">
    <property type="nucleotide sequence ID" value="NZ_BOQM01000030.1"/>
</dbReference>